<evidence type="ECO:0000313" key="2">
    <source>
        <dbReference type="Proteomes" id="UP001204615"/>
    </source>
</evidence>
<keyword evidence="2" id="KW-1185">Reference proteome</keyword>
<organism evidence="1 2">
    <name type="scientific">Dyella lutea</name>
    <dbReference type="NCBI Taxonomy" id="2950441"/>
    <lineage>
        <taxon>Bacteria</taxon>
        <taxon>Pseudomonadati</taxon>
        <taxon>Pseudomonadota</taxon>
        <taxon>Gammaproteobacteria</taxon>
        <taxon>Lysobacterales</taxon>
        <taxon>Rhodanobacteraceae</taxon>
        <taxon>Dyella</taxon>
    </lineage>
</organism>
<name>A0ABT1FGX8_9GAMM</name>
<reference evidence="1 2" key="1">
    <citation type="submission" date="2022-06" db="EMBL/GenBank/DDBJ databases">
        <title>Dyella sp. Sa strain:Sa Genome sequencing.</title>
        <authorList>
            <person name="Park S."/>
        </authorList>
    </citation>
    <scope>NUCLEOTIDE SEQUENCE [LARGE SCALE GENOMIC DNA]</scope>
    <source>
        <strain evidence="1 2">Sa</strain>
    </source>
</reference>
<dbReference type="Proteomes" id="UP001204615">
    <property type="component" value="Unassembled WGS sequence"/>
</dbReference>
<gene>
    <name evidence="1" type="ORF">NC595_15110</name>
</gene>
<proteinExistence type="predicted"/>
<accession>A0ABT1FGX8</accession>
<evidence type="ECO:0000313" key="1">
    <source>
        <dbReference type="EMBL" id="MCP1375378.1"/>
    </source>
</evidence>
<sequence>MKTFAESLRETRRLVLLRLLSEQPGYRSNSSNLHTGLYALGIAGSRDDVITDLHWLRDQALLDLDAVPEVPGLFVANITARGNDVANGQASVPGISRPSPR</sequence>
<dbReference type="EMBL" id="JAMZEK010000003">
    <property type="protein sequence ID" value="MCP1375378.1"/>
    <property type="molecule type" value="Genomic_DNA"/>
</dbReference>
<protein>
    <submittedName>
        <fullName evidence="1">ArsR family transcriptional regulator</fullName>
    </submittedName>
</protein>
<comment type="caution">
    <text evidence="1">The sequence shown here is derived from an EMBL/GenBank/DDBJ whole genome shotgun (WGS) entry which is preliminary data.</text>
</comment>
<dbReference type="RefSeq" id="WP_253567825.1">
    <property type="nucleotide sequence ID" value="NZ_JAMZEK010000003.1"/>
</dbReference>